<evidence type="ECO:0000313" key="2">
    <source>
        <dbReference type="Proteomes" id="UP001385951"/>
    </source>
</evidence>
<organism evidence="1 2">
    <name type="scientific">Cerrena zonata</name>
    <dbReference type="NCBI Taxonomy" id="2478898"/>
    <lineage>
        <taxon>Eukaryota</taxon>
        <taxon>Fungi</taxon>
        <taxon>Dikarya</taxon>
        <taxon>Basidiomycota</taxon>
        <taxon>Agaricomycotina</taxon>
        <taxon>Agaricomycetes</taxon>
        <taxon>Polyporales</taxon>
        <taxon>Cerrenaceae</taxon>
        <taxon>Cerrena</taxon>
    </lineage>
</organism>
<sequence length="159" mass="18604">MINEVEDKDDNPPMETKEKNLDISIEEQISRLETNELLISYIKGEDTCHIWMKEEEPLTEEFDLIESKVYGPKIGRITKPLHMQKAMLIVQKAILIVQKANKEEPPKPLTELIPKEYHSYLDIFEKKKAERFPEPRPYGHAINLKPDSQPKDFKLSFLS</sequence>
<dbReference type="Proteomes" id="UP001385951">
    <property type="component" value="Unassembled WGS sequence"/>
</dbReference>
<name>A0AAW0H0I7_9APHY</name>
<gene>
    <name evidence="1" type="ORF">QCA50_001193</name>
</gene>
<comment type="caution">
    <text evidence="1">The sequence shown here is derived from an EMBL/GenBank/DDBJ whole genome shotgun (WGS) entry which is preliminary data.</text>
</comment>
<dbReference type="EMBL" id="JASBNA010000001">
    <property type="protein sequence ID" value="KAK7696535.1"/>
    <property type="molecule type" value="Genomic_DNA"/>
</dbReference>
<dbReference type="AlphaFoldDB" id="A0AAW0H0I7"/>
<evidence type="ECO:0000313" key="1">
    <source>
        <dbReference type="EMBL" id="KAK7696535.1"/>
    </source>
</evidence>
<keyword evidence="2" id="KW-1185">Reference proteome</keyword>
<proteinExistence type="predicted"/>
<accession>A0AAW0H0I7</accession>
<reference evidence="1 2" key="1">
    <citation type="submission" date="2022-09" db="EMBL/GenBank/DDBJ databases">
        <authorList>
            <person name="Palmer J.M."/>
        </authorList>
    </citation>
    <scope>NUCLEOTIDE SEQUENCE [LARGE SCALE GENOMIC DNA]</scope>
    <source>
        <strain evidence="1 2">DSM 7382</strain>
    </source>
</reference>
<protein>
    <submittedName>
        <fullName evidence="1">Uncharacterized protein</fullName>
    </submittedName>
</protein>